<dbReference type="Gene3D" id="1.10.510.10">
    <property type="entry name" value="Transferase(Phosphotransferase) domain 1"/>
    <property type="match status" value="1"/>
</dbReference>
<accession>A0ABV0JPS1</accession>
<dbReference type="SMART" id="SM01080">
    <property type="entry name" value="CHASE2"/>
    <property type="match status" value="1"/>
</dbReference>
<dbReference type="SMART" id="SM00220">
    <property type="entry name" value="S_TKc"/>
    <property type="match status" value="1"/>
</dbReference>
<evidence type="ECO:0000259" key="11">
    <source>
        <dbReference type="PROSITE" id="PS50011"/>
    </source>
</evidence>
<dbReference type="InterPro" id="IPR000719">
    <property type="entry name" value="Prot_kinase_dom"/>
</dbReference>
<evidence type="ECO:0000256" key="1">
    <source>
        <dbReference type="ARBA" id="ARBA00012513"/>
    </source>
</evidence>
<sequence length="836" mass="92115">MLGRLLGGRYKLIEELGSGGFGQTYIAEDTQRPGKPKCVVKHLKPARQDPAFLAIARRMFNTEAKTLEKLGHHNQIPHLLAYFEENKQFYLVQEFIEGHPLSDELCQNKQLSEAEVIDLLQDLLGILEFVHSYQVIHRDIKPNNLIRRQQDGKLVLIDFGAVKEIHTQLATESGQSSITVGIGTQGYVPSEQLAGKPRYSSDLYALGITAIQALTGAKPSQLPEDPETCEIIWRDKVKVSDRLAEILDKMVRYHVRERYQSATEVSLELQQLQQDLSAPTDENPFAKTRKRVSAAIAIAITSMVASGLVLGARQMGGVESLELAAFDQMVRLRYLTRTWEDLDRKQPMEGPDSRLLVVEINDADIAAQEKYPLTDRVLNQLLKKLESYNPRAIGLDIYRDLPVPPGYPELEKTLQTSDRIITVCKMSNQDNPGIAPPKAASEDSVGFNDLVIDPDNKVRRSLLFANDDNGACKTSYSFGAQLALHYLEKEGIQAEGTPEGHLKINSTIFKRLKHNFGAYQNADSGGYQIVLDYRSAHNIAPQVTLSDVLTGEINPNLVKDRIVIIGVTSSKKDNAFYTSYGGGRKMFGVLVQAQVISQILGVVLDNRPLIWDWSEWVEMLWIAGWGLGGAVLVWKIRRPLVLIVGGTATLGVIFFTGFYLFTQGGWVPVAAPALAVVANGSAFVLLRLYRSTQKHFQDTKKRKPPTSADNQPKVDPIYAADTLPLQEVSFLSGAETTVGGSLDPHQCQPYSVNGTKGQLLTVKAQEGNVNIEVIAPNGETVGKVSERSHWQGILPTDGDYKVKVYAADASVYAVSLDVVDNTSAGSTAATIVSAHT</sequence>
<evidence type="ECO:0000256" key="7">
    <source>
        <dbReference type="ARBA" id="ARBA00047899"/>
    </source>
</evidence>
<keyword evidence="3" id="KW-0808">Transferase</keyword>
<evidence type="ECO:0000256" key="2">
    <source>
        <dbReference type="ARBA" id="ARBA00022527"/>
    </source>
</evidence>
<dbReference type="InterPro" id="IPR007890">
    <property type="entry name" value="CHASE2"/>
</dbReference>
<feature type="transmembrane region" description="Helical" evidence="10">
    <location>
        <begin position="616"/>
        <end position="634"/>
    </location>
</feature>
<evidence type="ECO:0000256" key="10">
    <source>
        <dbReference type="SAM" id="Phobius"/>
    </source>
</evidence>
<dbReference type="EMBL" id="JAMPKK010000025">
    <property type="protein sequence ID" value="MEP0865397.1"/>
    <property type="molecule type" value="Genomic_DNA"/>
</dbReference>
<comment type="caution">
    <text evidence="12">The sequence shown here is derived from an EMBL/GenBank/DDBJ whole genome shotgun (WGS) entry which is preliminary data.</text>
</comment>
<name>A0ABV0JPS1_9CYAN</name>
<dbReference type="Proteomes" id="UP001442494">
    <property type="component" value="Unassembled WGS sequence"/>
</dbReference>
<evidence type="ECO:0000256" key="9">
    <source>
        <dbReference type="PROSITE-ProRule" id="PRU10141"/>
    </source>
</evidence>
<feature type="binding site" evidence="9">
    <location>
        <position position="41"/>
    </location>
    <ligand>
        <name>ATP</name>
        <dbReference type="ChEBI" id="CHEBI:30616"/>
    </ligand>
</feature>
<evidence type="ECO:0000256" key="8">
    <source>
        <dbReference type="ARBA" id="ARBA00048679"/>
    </source>
</evidence>
<evidence type="ECO:0000256" key="6">
    <source>
        <dbReference type="ARBA" id="ARBA00022840"/>
    </source>
</evidence>
<evidence type="ECO:0000256" key="5">
    <source>
        <dbReference type="ARBA" id="ARBA00022777"/>
    </source>
</evidence>
<dbReference type="PROSITE" id="PS50011">
    <property type="entry name" value="PROTEIN_KINASE_DOM"/>
    <property type="match status" value="1"/>
</dbReference>
<evidence type="ECO:0000256" key="3">
    <source>
        <dbReference type="ARBA" id="ARBA00022679"/>
    </source>
</evidence>
<keyword evidence="10" id="KW-0812">Transmembrane</keyword>
<dbReference type="PROSITE" id="PS00107">
    <property type="entry name" value="PROTEIN_KINASE_ATP"/>
    <property type="match status" value="1"/>
</dbReference>
<evidence type="ECO:0000313" key="12">
    <source>
        <dbReference type="EMBL" id="MEP0865397.1"/>
    </source>
</evidence>
<keyword evidence="5" id="KW-0418">Kinase</keyword>
<dbReference type="SUPFAM" id="SSF56112">
    <property type="entry name" value="Protein kinase-like (PK-like)"/>
    <property type="match status" value="1"/>
</dbReference>
<dbReference type="PANTHER" id="PTHR24363">
    <property type="entry name" value="SERINE/THREONINE PROTEIN KINASE"/>
    <property type="match status" value="1"/>
</dbReference>
<dbReference type="EC" id="2.7.11.1" evidence="1"/>
<protein>
    <recommendedName>
        <fullName evidence="1">non-specific serine/threonine protein kinase</fullName>
        <ecNumber evidence="1">2.7.11.1</ecNumber>
    </recommendedName>
</protein>
<evidence type="ECO:0000256" key="4">
    <source>
        <dbReference type="ARBA" id="ARBA00022741"/>
    </source>
</evidence>
<keyword evidence="2" id="KW-0723">Serine/threonine-protein kinase</keyword>
<keyword evidence="10" id="KW-1133">Transmembrane helix</keyword>
<dbReference type="PANTHER" id="PTHR24363:SF0">
    <property type="entry name" value="SERINE_THREONINE KINASE LIKE DOMAIN CONTAINING 1"/>
    <property type="match status" value="1"/>
</dbReference>
<reference evidence="12 13" key="1">
    <citation type="submission" date="2022-04" db="EMBL/GenBank/DDBJ databases">
        <title>Positive selection, recombination, and allopatry shape intraspecific diversity of widespread and dominant cyanobacteria.</title>
        <authorList>
            <person name="Wei J."/>
            <person name="Shu W."/>
            <person name="Hu C."/>
        </authorList>
    </citation>
    <scope>NUCLEOTIDE SEQUENCE [LARGE SCALE GENOMIC DNA]</scope>
    <source>
        <strain evidence="12 13">GB2-A5</strain>
    </source>
</reference>
<dbReference type="InterPro" id="IPR017441">
    <property type="entry name" value="Protein_kinase_ATP_BS"/>
</dbReference>
<dbReference type="CDD" id="cd14014">
    <property type="entry name" value="STKc_PknB_like"/>
    <property type="match status" value="1"/>
</dbReference>
<dbReference type="Pfam" id="PF00069">
    <property type="entry name" value="Pkinase"/>
    <property type="match status" value="1"/>
</dbReference>
<dbReference type="Gene3D" id="3.30.200.20">
    <property type="entry name" value="Phosphorylase Kinase, domain 1"/>
    <property type="match status" value="1"/>
</dbReference>
<dbReference type="RefSeq" id="WP_190426289.1">
    <property type="nucleotide sequence ID" value="NZ_JAMPKK010000025.1"/>
</dbReference>
<keyword evidence="13" id="KW-1185">Reference proteome</keyword>
<feature type="domain" description="Protein kinase" evidence="11">
    <location>
        <begin position="10"/>
        <end position="286"/>
    </location>
</feature>
<organism evidence="12 13">
    <name type="scientific">Funiculus sociatus GB2-A5</name>
    <dbReference type="NCBI Taxonomy" id="2933946"/>
    <lineage>
        <taxon>Bacteria</taxon>
        <taxon>Bacillati</taxon>
        <taxon>Cyanobacteriota</taxon>
        <taxon>Cyanophyceae</taxon>
        <taxon>Coleofasciculales</taxon>
        <taxon>Coleofasciculaceae</taxon>
        <taxon>Funiculus</taxon>
    </lineage>
</organism>
<keyword evidence="10" id="KW-0472">Membrane</keyword>
<feature type="transmembrane region" description="Helical" evidence="10">
    <location>
        <begin position="666"/>
        <end position="686"/>
    </location>
</feature>
<proteinExistence type="predicted"/>
<evidence type="ECO:0000313" key="13">
    <source>
        <dbReference type="Proteomes" id="UP001442494"/>
    </source>
</evidence>
<gene>
    <name evidence="12" type="ORF">NDI37_13060</name>
</gene>
<comment type="catalytic activity">
    <reaction evidence="8">
        <text>L-seryl-[protein] + ATP = O-phospho-L-seryl-[protein] + ADP + H(+)</text>
        <dbReference type="Rhea" id="RHEA:17989"/>
        <dbReference type="Rhea" id="RHEA-COMP:9863"/>
        <dbReference type="Rhea" id="RHEA-COMP:11604"/>
        <dbReference type="ChEBI" id="CHEBI:15378"/>
        <dbReference type="ChEBI" id="CHEBI:29999"/>
        <dbReference type="ChEBI" id="CHEBI:30616"/>
        <dbReference type="ChEBI" id="CHEBI:83421"/>
        <dbReference type="ChEBI" id="CHEBI:456216"/>
        <dbReference type="EC" id="2.7.11.1"/>
    </reaction>
</comment>
<keyword evidence="6 9" id="KW-0067">ATP-binding</keyword>
<dbReference type="Gene3D" id="2.60.120.380">
    <property type="match status" value="1"/>
</dbReference>
<dbReference type="InterPro" id="IPR011009">
    <property type="entry name" value="Kinase-like_dom_sf"/>
</dbReference>
<dbReference type="Pfam" id="PF05226">
    <property type="entry name" value="CHASE2"/>
    <property type="match status" value="1"/>
</dbReference>
<keyword evidence="4 9" id="KW-0547">Nucleotide-binding</keyword>
<comment type="catalytic activity">
    <reaction evidence="7">
        <text>L-threonyl-[protein] + ATP = O-phospho-L-threonyl-[protein] + ADP + H(+)</text>
        <dbReference type="Rhea" id="RHEA:46608"/>
        <dbReference type="Rhea" id="RHEA-COMP:11060"/>
        <dbReference type="Rhea" id="RHEA-COMP:11605"/>
        <dbReference type="ChEBI" id="CHEBI:15378"/>
        <dbReference type="ChEBI" id="CHEBI:30013"/>
        <dbReference type="ChEBI" id="CHEBI:30616"/>
        <dbReference type="ChEBI" id="CHEBI:61977"/>
        <dbReference type="ChEBI" id="CHEBI:456216"/>
        <dbReference type="EC" id="2.7.11.1"/>
    </reaction>
</comment>
<feature type="transmembrane region" description="Helical" evidence="10">
    <location>
        <begin position="641"/>
        <end position="660"/>
    </location>
</feature>